<dbReference type="EMBL" id="CDPU01000040">
    <property type="protein sequence ID" value="CEO54130.1"/>
    <property type="molecule type" value="Genomic_DNA"/>
</dbReference>
<gene>
    <name evidence="1" type="ORF">BN869_000010188_1</name>
</gene>
<proteinExistence type="predicted"/>
<evidence type="ECO:0008006" key="2">
    <source>
        <dbReference type="Google" id="ProtNLM"/>
    </source>
</evidence>
<dbReference type="InterPro" id="IPR027417">
    <property type="entry name" value="P-loop_NTPase"/>
</dbReference>
<evidence type="ECO:0000313" key="1">
    <source>
        <dbReference type="EMBL" id="CEO54130.1"/>
    </source>
</evidence>
<sequence>MPCTALHSQPQSALWDKALVDYIARLDHADAEVVKHKASNPQLFIQTLKNTRQHGRGDHVTTSLEKLLSAVVLISSAVPDLTPVVWSSIEILYDKSQSLEIMRHTLESLIVDLGNTLPRLFSYEQSAGYEVLNQRVFDYYTKMLEVFLEANHYINEISKKRYAFTGPPQPIKMLNLVEHLKKCKTDIEAEAVAVSMKQNHELMEQVRTFIDRVVIEPRGNLPCHFIAYPENHSFRGRQETLNRMEDSLKPTLGEQKCYAFNFRAIFWIPAQTSGKLEQGLLDAAHQLGIVDSSAMVDQKSGIKSFMTWLRSCKEPWLIVFDNADDFDALKQYWPSMSSGSILITSRDLGALQWTRIGEEISSMSAEDAKEMFFSAIEHHIPRSETNERAAESILQEIGHLPLAISAAAGIIAETECDLADFVQLCEENAHQPDLFARMTPDIRRIDYDLTLETVWNISLQRISAKSMQLLSILTYLDPDAVPVNLFQTGGRSHPEIGHLSKMTTWLQISKELRKHGLCSTANIYVSFRSDSTDSELTAPGISVHRLLLQTVFHRCSSQEKQAALDFAVALLKAEFPKVSDDKFRLSTQWKECHILLPQVEAVLSRCQNSNMAVPVDLVPILCACGRYSVERRSFSDAERLFSVAQQVCQDRGLQDWELAQFVQRSLGSILLESSAFRCEEAVKIFQGVVTRYEKTLEPDDHVLGITYSDLAQALAAKGEYDKAIALCRRGLSIIESIKDNEIRRDNRFHIHHNMARMYEMKRLPDEALRLHLYEGDAQGNGLRQEQSVCGAWNLYAVGNCLQLLKDPRAIETRMKALKIRHSLFGNHYYTAISYHKLGELHLEAGSLQDANESFRVARQILSDPMVNTEAELARTLWYWSMVKDKLLETEEAAKLRKQAMTIRSTLLGEKCVPASNCSNADFDEIVVYFNR</sequence>
<dbReference type="SUPFAM" id="SSF48452">
    <property type="entry name" value="TPR-like"/>
    <property type="match status" value="2"/>
</dbReference>
<dbReference type="InterPro" id="IPR011990">
    <property type="entry name" value="TPR-like_helical_dom_sf"/>
</dbReference>
<name>A0A0B7KGS5_BIOOC</name>
<dbReference type="Gene3D" id="3.40.50.300">
    <property type="entry name" value="P-loop containing nucleotide triphosphate hydrolases"/>
    <property type="match status" value="1"/>
</dbReference>
<dbReference type="Pfam" id="PF13424">
    <property type="entry name" value="TPR_12"/>
    <property type="match status" value="2"/>
</dbReference>
<protein>
    <recommendedName>
        <fullName evidence="2">NB-ARC domain-containing protein</fullName>
    </recommendedName>
</protein>
<accession>A0A0B7KGS5</accession>
<dbReference type="Gene3D" id="1.25.40.10">
    <property type="entry name" value="Tetratricopeptide repeat domain"/>
    <property type="match status" value="2"/>
</dbReference>
<reference evidence="1" key="1">
    <citation type="submission" date="2015-01" db="EMBL/GenBank/DDBJ databases">
        <authorList>
            <person name="Durling Mikael"/>
        </authorList>
    </citation>
    <scope>NUCLEOTIDE SEQUENCE</scope>
</reference>
<dbReference type="AlphaFoldDB" id="A0A0B7KGS5"/>
<dbReference type="SUPFAM" id="SSF52540">
    <property type="entry name" value="P-loop containing nucleoside triphosphate hydrolases"/>
    <property type="match status" value="1"/>
</dbReference>
<organism evidence="1">
    <name type="scientific">Bionectria ochroleuca</name>
    <name type="common">Gliocladium roseum</name>
    <dbReference type="NCBI Taxonomy" id="29856"/>
    <lineage>
        <taxon>Eukaryota</taxon>
        <taxon>Fungi</taxon>
        <taxon>Dikarya</taxon>
        <taxon>Ascomycota</taxon>
        <taxon>Pezizomycotina</taxon>
        <taxon>Sordariomycetes</taxon>
        <taxon>Hypocreomycetidae</taxon>
        <taxon>Hypocreales</taxon>
        <taxon>Bionectriaceae</taxon>
        <taxon>Clonostachys</taxon>
    </lineage>
</organism>
<dbReference type="PANTHER" id="PTHR35205:SF1">
    <property type="entry name" value="ZU5 DOMAIN-CONTAINING PROTEIN"/>
    <property type="match status" value="1"/>
</dbReference>
<dbReference type="PANTHER" id="PTHR35205">
    <property type="entry name" value="NB-ARC AND TPR DOMAIN PROTEIN"/>
    <property type="match status" value="1"/>
</dbReference>